<dbReference type="InterPro" id="IPR011659">
    <property type="entry name" value="WD40"/>
</dbReference>
<evidence type="ECO:0000313" key="2">
    <source>
        <dbReference type="Proteomes" id="UP001361239"/>
    </source>
</evidence>
<dbReference type="SUPFAM" id="SSF69304">
    <property type="entry name" value="Tricorn protease N-terminal domain"/>
    <property type="match status" value="1"/>
</dbReference>
<comment type="caution">
    <text evidence="1">The sequence shown here is derived from an EMBL/GenBank/DDBJ whole genome shotgun (WGS) entry which is preliminary data.</text>
</comment>
<organism evidence="1 2">
    <name type="scientific">Novosphingobium anseongense</name>
    <dbReference type="NCBI Taxonomy" id="3133436"/>
    <lineage>
        <taxon>Bacteria</taxon>
        <taxon>Pseudomonadati</taxon>
        <taxon>Pseudomonadota</taxon>
        <taxon>Alphaproteobacteria</taxon>
        <taxon>Sphingomonadales</taxon>
        <taxon>Sphingomonadaceae</taxon>
        <taxon>Novosphingobium</taxon>
    </lineage>
</organism>
<proteinExistence type="predicted"/>
<name>A0ABU8S2V3_9SPHN</name>
<accession>A0ABU8S2V3</accession>
<dbReference type="Proteomes" id="UP001361239">
    <property type="component" value="Unassembled WGS sequence"/>
</dbReference>
<keyword evidence="2" id="KW-1185">Reference proteome</keyword>
<dbReference type="Gene3D" id="2.120.10.30">
    <property type="entry name" value="TolB, C-terminal domain"/>
    <property type="match status" value="1"/>
</dbReference>
<gene>
    <name evidence="1" type="ORF">WG901_21695</name>
</gene>
<sequence length="359" mass="38741">MQFLRGEGRLMAALGKTRAALLACAGVVAAVLSGGVHAETVLPGIDDATVLSEFGGRPAFSPDGKRLAFVGKTYGDAFEMDLATRRVRNLTANLPHHGITRIQYLPNGDFLVTAPRTSPGTNARAHLEMWVLDRSLTKGLQPLGAQVFEGIAVSRKRNLVAWAVIAPELKPGEPWQMGFARPTRRYTAEIAYRAGVPVLANQHEIMARLPDECVFIEPQDFRDDDRELVYSCMGRMNGGRPSISVMGTRLAGGVDTVYFRREGEYAEVEGIAPGGIWSTVECGVQDKAALPPLDICRLELKAGGGGVLTRIVRGAEPGRAQDISNPVVSPDGKWVAFQRSIRDDPDIGGGNGVFLLRLP</sequence>
<dbReference type="Pfam" id="PF07676">
    <property type="entry name" value="PD40"/>
    <property type="match status" value="2"/>
</dbReference>
<reference evidence="1 2" key="1">
    <citation type="submission" date="2024-03" db="EMBL/GenBank/DDBJ databases">
        <authorList>
            <person name="Jo J.-H."/>
        </authorList>
    </citation>
    <scope>NUCLEOTIDE SEQUENCE [LARGE SCALE GENOMIC DNA]</scope>
    <source>
        <strain evidence="1 2">PS1R-30</strain>
    </source>
</reference>
<evidence type="ECO:0008006" key="3">
    <source>
        <dbReference type="Google" id="ProtNLM"/>
    </source>
</evidence>
<evidence type="ECO:0000313" key="1">
    <source>
        <dbReference type="EMBL" id="MEJ5979282.1"/>
    </source>
</evidence>
<protein>
    <recommendedName>
        <fullName evidence="3">WD40 repeat protein</fullName>
    </recommendedName>
</protein>
<dbReference type="RefSeq" id="WP_339589218.1">
    <property type="nucleotide sequence ID" value="NZ_JBBHJZ010000006.1"/>
</dbReference>
<dbReference type="InterPro" id="IPR011042">
    <property type="entry name" value="6-blade_b-propeller_TolB-like"/>
</dbReference>
<dbReference type="EMBL" id="JBBHJZ010000006">
    <property type="protein sequence ID" value="MEJ5979282.1"/>
    <property type="molecule type" value="Genomic_DNA"/>
</dbReference>